<keyword evidence="2" id="KW-0223">Dioxygenase</keyword>
<dbReference type="Proteomes" id="UP000249304">
    <property type="component" value="Unassembled WGS sequence"/>
</dbReference>
<name>A0A2W2FE65_9ACTN</name>
<sequence length="114" mass="12710">MTKARDDYLLDLEASRRGYAINRLCGSLKDPENRRRFSADEAAYCDAHGLSPEQKKAILERDWTAMLDLGGSIFYTFKLAVLDGRSMQDLGGVFTGMSSEEFTAAMRSGGRRFG</sequence>
<protein>
    <submittedName>
        <fullName evidence="2">Protocatechuate 3,4-dioxygenase</fullName>
    </submittedName>
</protein>
<dbReference type="InterPro" id="IPR011986">
    <property type="entry name" value="Xdiol_dOase_LigA"/>
</dbReference>
<dbReference type="SUPFAM" id="SSF48076">
    <property type="entry name" value="LigA subunit of an aromatic-ring-opening dioxygenase LigAB"/>
    <property type="match status" value="1"/>
</dbReference>
<organism evidence="2 3">
    <name type="scientific">Nonomuraea aridisoli</name>
    <dbReference type="NCBI Taxonomy" id="2070368"/>
    <lineage>
        <taxon>Bacteria</taxon>
        <taxon>Bacillati</taxon>
        <taxon>Actinomycetota</taxon>
        <taxon>Actinomycetes</taxon>
        <taxon>Streptosporangiales</taxon>
        <taxon>Streptosporangiaceae</taxon>
        <taxon>Nonomuraea</taxon>
    </lineage>
</organism>
<comment type="caution">
    <text evidence="2">The sequence shown here is derived from an EMBL/GenBank/DDBJ whole genome shotgun (WGS) entry which is preliminary data.</text>
</comment>
<gene>
    <name evidence="2" type="ORF">C1J01_00515</name>
</gene>
<dbReference type="EMBL" id="POUD01000001">
    <property type="protein sequence ID" value="PZG23740.1"/>
    <property type="molecule type" value="Genomic_DNA"/>
</dbReference>
<dbReference type="OrthoDB" id="8685817at2"/>
<evidence type="ECO:0000313" key="2">
    <source>
        <dbReference type="EMBL" id="PZG23740.1"/>
    </source>
</evidence>
<dbReference type="Gene3D" id="1.10.700.10">
    <property type="entry name" value="Dioxygenase LigAB, LigA subunit"/>
    <property type="match status" value="1"/>
</dbReference>
<keyword evidence="3" id="KW-1185">Reference proteome</keyword>
<accession>A0A2W2FE65</accession>
<reference evidence="2 3" key="1">
    <citation type="submission" date="2018-01" db="EMBL/GenBank/DDBJ databases">
        <title>Draft genome sequence of Nonomuraea sp. KC333.</title>
        <authorList>
            <person name="Sahin N."/>
            <person name="Saygin H."/>
            <person name="Ay H."/>
        </authorList>
    </citation>
    <scope>NUCLEOTIDE SEQUENCE [LARGE SCALE GENOMIC DNA]</scope>
    <source>
        <strain evidence="2 3">KC333</strain>
    </source>
</reference>
<dbReference type="AlphaFoldDB" id="A0A2W2FE65"/>
<feature type="domain" description="Extradiol ring-cleavage dioxygenase LigAB LigA subunit" evidence="1">
    <location>
        <begin position="21"/>
        <end position="107"/>
    </location>
</feature>
<dbReference type="InterPro" id="IPR036622">
    <property type="entry name" value="LigA_sf"/>
</dbReference>
<evidence type="ECO:0000259" key="1">
    <source>
        <dbReference type="Pfam" id="PF07746"/>
    </source>
</evidence>
<proteinExistence type="predicted"/>
<keyword evidence="2" id="KW-0560">Oxidoreductase</keyword>
<dbReference type="RefSeq" id="WP_111175040.1">
    <property type="nucleotide sequence ID" value="NZ_POUD01000001.1"/>
</dbReference>
<evidence type="ECO:0000313" key="3">
    <source>
        <dbReference type="Proteomes" id="UP000249304"/>
    </source>
</evidence>
<dbReference type="Pfam" id="PF07746">
    <property type="entry name" value="LigA"/>
    <property type="match status" value="1"/>
</dbReference>
<dbReference type="GO" id="GO:0051213">
    <property type="term" value="F:dioxygenase activity"/>
    <property type="evidence" value="ECO:0007669"/>
    <property type="project" value="UniProtKB-KW"/>
</dbReference>